<dbReference type="Pfam" id="PF13687">
    <property type="entry name" value="DUF4153"/>
    <property type="match status" value="1"/>
</dbReference>
<dbReference type="InterPro" id="IPR025291">
    <property type="entry name" value="DUF4153"/>
</dbReference>
<name>A0A645F012_9ZZZZ</name>
<organism evidence="2">
    <name type="scientific">bioreactor metagenome</name>
    <dbReference type="NCBI Taxonomy" id="1076179"/>
    <lineage>
        <taxon>unclassified sequences</taxon>
        <taxon>metagenomes</taxon>
        <taxon>ecological metagenomes</taxon>
    </lineage>
</organism>
<feature type="transmembrane region" description="Helical" evidence="1">
    <location>
        <begin position="107"/>
        <end position="125"/>
    </location>
</feature>
<reference evidence="2" key="1">
    <citation type="submission" date="2019-08" db="EMBL/GenBank/DDBJ databases">
        <authorList>
            <person name="Kucharzyk K."/>
            <person name="Murdoch R.W."/>
            <person name="Higgins S."/>
            <person name="Loffler F."/>
        </authorList>
    </citation>
    <scope>NUCLEOTIDE SEQUENCE</scope>
</reference>
<keyword evidence="1" id="KW-1133">Transmembrane helix</keyword>
<keyword evidence="1" id="KW-0812">Transmembrane</keyword>
<feature type="transmembrane region" description="Helical" evidence="1">
    <location>
        <begin position="68"/>
        <end position="95"/>
    </location>
</feature>
<sequence>MYTYAAYAREGFFQLLFITIINFAIILYYCYYTNSIQSNALLRRLILMLIVFSILLIFNSYYRMSLYLLAYGLTILRLQVLLFLTMELLLFAMLLKKLLISLRHRDSDLMFFILTLFYLLNVYSANEPFVSFLTSRLK</sequence>
<gene>
    <name evidence="2" type="ORF">SDC9_154285</name>
</gene>
<keyword evidence="1" id="KW-0472">Membrane</keyword>
<accession>A0A645F012</accession>
<evidence type="ECO:0000313" key="2">
    <source>
        <dbReference type="EMBL" id="MPN07026.1"/>
    </source>
</evidence>
<evidence type="ECO:0000256" key="1">
    <source>
        <dbReference type="SAM" id="Phobius"/>
    </source>
</evidence>
<feature type="transmembrane region" description="Helical" evidence="1">
    <location>
        <begin position="12"/>
        <end position="32"/>
    </location>
</feature>
<proteinExistence type="predicted"/>
<dbReference type="AlphaFoldDB" id="A0A645F012"/>
<feature type="transmembrane region" description="Helical" evidence="1">
    <location>
        <begin position="44"/>
        <end position="62"/>
    </location>
</feature>
<comment type="caution">
    <text evidence="2">The sequence shown here is derived from an EMBL/GenBank/DDBJ whole genome shotgun (WGS) entry which is preliminary data.</text>
</comment>
<dbReference type="EMBL" id="VSSQ01052980">
    <property type="protein sequence ID" value="MPN07026.1"/>
    <property type="molecule type" value="Genomic_DNA"/>
</dbReference>
<protein>
    <submittedName>
        <fullName evidence="2">Uncharacterized protein</fullName>
    </submittedName>
</protein>